<gene>
    <name evidence="5" type="primary">trxB</name>
    <name evidence="5" type="ORF">SALLE_v1c01580</name>
</gene>
<evidence type="ECO:0000256" key="1">
    <source>
        <dbReference type="ARBA" id="ARBA00022630"/>
    </source>
</evidence>
<evidence type="ECO:0000313" key="6">
    <source>
        <dbReference type="Proteomes" id="UP000254792"/>
    </source>
</evidence>
<name>A0A345Z2K5_9MOLU</name>
<dbReference type="InterPro" id="IPR023753">
    <property type="entry name" value="FAD/NAD-binding_dom"/>
</dbReference>
<keyword evidence="3" id="KW-0274">FAD</keyword>
<dbReference type="AlphaFoldDB" id="A0A345Z2K5"/>
<protein>
    <recommendedName>
        <fullName evidence="3">Thioredoxin reductase</fullName>
        <ecNumber evidence="3">1.8.1.9</ecNumber>
    </recommendedName>
</protein>
<keyword evidence="2 3" id="KW-0560">Oxidoreductase</keyword>
<evidence type="ECO:0000313" key="5">
    <source>
        <dbReference type="EMBL" id="AXK50834.1"/>
    </source>
</evidence>
<dbReference type="Pfam" id="PF07992">
    <property type="entry name" value="Pyr_redox_2"/>
    <property type="match status" value="1"/>
</dbReference>
<keyword evidence="6" id="KW-1185">Reference proteome</keyword>
<comment type="cofactor">
    <cofactor evidence="3">
        <name>FAD</name>
        <dbReference type="ChEBI" id="CHEBI:57692"/>
    </cofactor>
</comment>
<keyword evidence="3" id="KW-0676">Redox-active center</keyword>
<dbReference type="NCBIfam" id="TIGR01292">
    <property type="entry name" value="TRX_reduct"/>
    <property type="match status" value="1"/>
</dbReference>
<dbReference type="GO" id="GO:0019430">
    <property type="term" value="P:removal of superoxide radicals"/>
    <property type="evidence" value="ECO:0007669"/>
    <property type="project" value="UniProtKB-UniRule"/>
</dbReference>
<reference evidence="5 6" key="1">
    <citation type="submission" date="2018-07" db="EMBL/GenBank/DDBJ databases">
        <title>Complete genome sequence of Spiroplasma alleghenense PLHS-1 (ATCC 51752).</title>
        <authorList>
            <person name="Chou L."/>
            <person name="Lee T.-Y."/>
            <person name="Tsai Y.-M."/>
            <person name="Kuo C.-H."/>
        </authorList>
    </citation>
    <scope>NUCLEOTIDE SEQUENCE [LARGE SCALE GENOMIC DNA]</scope>
    <source>
        <strain evidence="5 6">PLHS-1</strain>
    </source>
</reference>
<sequence length="307" mass="33237">MKTDFDLIIIGAGPGGITAGIYAARSGLKTAIIEREVPGGKVNKTAEIENYPGFTSIMGPDLAVSLFSQAQAVGAEFVFDEVLKIHKNPQNIFELNLTNQVLKSKSVIIATGTKERKLGVPGEERLYGKGVSYCAVCDGAFFKEKPLIVVGGGLAAVEESLYLTKFASKVTLVHRREEFRAAESVVDKTRRHEKVEFMLNCVVEEIIGDKVVEAVIVKDLKNNTTKKIEVAGIFPLIGSDPITDFVKDLKILNETNSIITDIEMKTSIPGLFAVGDVRNTPLKQIATAVGDGAIAAQKAIEYCDNFE</sequence>
<evidence type="ECO:0000256" key="3">
    <source>
        <dbReference type="RuleBase" id="RU003880"/>
    </source>
</evidence>
<organism evidence="5 6">
    <name type="scientific">Spiroplasma alleghenense</name>
    <dbReference type="NCBI Taxonomy" id="216931"/>
    <lineage>
        <taxon>Bacteria</taxon>
        <taxon>Bacillati</taxon>
        <taxon>Mycoplasmatota</taxon>
        <taxon>Mollicutes</taxon>
        <taxon>Entomoplasmatales</taxon>
        <taxon>Spiroplasmataceae</taxon>
        <taxon>Spiroplasma</taxon>
    </lineage>
</organism>
<evidence type="ECO:0000259" key="4">
    <source>
        <dbReference type="Pfam" id="PF07992"/>
    </source>
</evidence>
<dbReference type="OrthoDB" id="9806179at2"/>
<dbReference type="GO" id="GO:0004791">
    <property type="term" value="F:thioredoxin-disulfide reductase (NADPH) activity"/>
    <property type="evidence" value="ECO:0007669"/>
    <property type="project" value="UniProtKB-UniRule"/>
</dbReference>
<comment type="subunit">
    <text evidence="3">Homodimer.</text>
</comment>
<dbReference type="EMBL" id="CP031376">
    <property type="protein sequence ID" value="AXK50834.1"/>
    <property type="molecule type" value="Genomic_DNA"/>
</dbReference>
<dbReference type="InterPro" id="IPR005982">
    <property type="entry name" value="Thioredox_Rdtase"/>
</dbReference>
<dbReference type="KEGG" id="salx:SALLE_v1c01580"/>
<dbReference type="PRINTS" id="PR00469">
    <property type="entry name" value="PNDRDTASEII"/>
</dbReference>
<feature type="domain" description="FAD/NAD(P)-binding" evidence="4">
    <location>
        <begin position="5"/>
        <end position="292"/>
    </location>
</feature>
<dbReference type="GO" id="GO:0005737">
    <property type="term" value="C:cytoplasm"/>
    <property type="evidence" value="ECO:0007669"/>
    <property type="project" value="InterPro"/>
</dbReference>
<dbReference type="RefSeq" id="WP_115557756.1">
    <property type="nucleotide sequence ID" value="NZ_CP031376.1"/>
</dbReference>
<dbReference type="SUPFAM" id="SSF51905">
    <property type="entry name" value="FAD/NAD(P)-binding domain"/>
    <property type="match status" value="1"/>
</dbReference>
<dbReference type="InterPro" id="IPR036188">
    <property type="entry name" value="FAD/NAD-bd_sf"/>
</dbReference>
<comment type="catalytic activity">
    <reaction evidence="3">
        <text>[thioredoxin]-dithiol + NADP(+) = [thioredoxin]-disulfide + NADPH + H(+)</text>
        <dbReference type="Rhea" id="RHEA:20345"/>
        <dbReference type="Rhea" id="RHEA-COMP:10698"/>
        <dbReference type="Rhea" id="RHEA-COMP:10700"/>
        <dbReference type="ChEBI" id="CHEBI:15378"/>
        <dbReference type="ChEBI" id="CHEBI:29950"/>
        <dbReference type="ChEBI" id="CHEBI:50058"/>
        <dbReference type="ChEBI" id="CHEBI:57783"/>
        <dbReference type="ChEBI" id="CHEBI:58349"/>
        <dbReference type="EC" id="1.8.1.9"/>
    </reaction>
</comment>
<dbReference type="InterPro" id="IPR050097">
    <property type="entry name" value="Ferredoxin-NADP_redctase_2"/>
</dbReference>
<evidence type="ECO:0000256" key="2">
    <source>
        <dbReference type="ARBA" id="ARBA00023002"/>
    </source>
</evidence>
<dbReference type="PANTHER" id="PTHR48105">
    <property type="entry name" value="THIOREDOXIN REDUCTASE 1-RELATED-RELATED"/>
    <property type="match status" value="1"/>
</dbReference>
<comment type="similarity">
    <text evidence="3">Belongs to the class-II pyridine nucleotide-disulfide oxidoreductase family.</text>
</comment>
<dbReference type="PRINTS" id="PR00368">
    <property type="entry name" value="FADPNR"/>
</dbReference>
<dbReference type="Proteomes" id="UP000254792">
    <property type="component" value="Chromosome"/>
</dbReference>
<keyword evidence="1 3" id="KW-0285">Flavoprotein</keyword>
<dbReference type="EC" id="1.8.1.9" evidence="3"/>
<proteinExistence type="inferred from homology"/>
<accession>A0A345Z2K5</accession>
<dbReference type="Gene3D" id="3.50.50.60">
    <property type="entry name" value="FAD/NAD(P)-binding domain"/>
    <property type="match status" value="2"/>
</dbReference>